<gene>
    <name evidence="4" type="ORF">COU11_04325</name>
</gene>
<dbReference type="GO" id="GO:0005829">
    <property type="term" value="C:cytosol"/>
    <property type="evidence" value="ECO:0007669"/>
    <property type="project" value="TreeGrafter"/>
</dbReference>
<keyword evidence="2" id="KW-0418">Kinase</keyword>
<feature type="domain" description="Carbohydrate kinase PfkB" evidence="3">
    <location>
        <begin position="55"/>
        <end position="322"/>
    </location>
</feature>
<dbReference type="PRINTS" id="PR00990">
    <property type="entry name" value="RIBOKINASE"/>
</dbReference>
<dbReference type="GO" id="GO:0006796">
    <property type="term" value="P:phosphate-containing compound metabolic process"/>
    <property type="evidence" value="ECO:0007669"/>
    <property type="project" value="UniProtKB-ARBA"/>
</dbReference>
<reference evidence="5" key="1">
    <citation type="submission" date="2017-09" db="EMBL/GenBank/DDBJ databases">
        <title>Depth-based differentiation of microbial function through sediment-hosted aquifers and enrichment of novel symbionts in the deep terrestrial subsurface.</title>
        <authorList>
            <person name="Probst A.J."/>
            <person name="Ladd B."/>
            <person name="Jarett J.K."/>
            <person name="Geller-Mcgrath D.E."/>
            <person name="Sieber C.M.K."/>
            <person name="Emerson J.B."/>
            <person name="Anantharaman K."/>
            <person name="Thomas B.C."/>
            <person name="Malmstrom R."/>
            <person name="Stieglmeier M."/>
            <person name="Klingl A."/>
            <person name="Woyke T."/>
            <person name="Ryan C.M."/>
            <person name="Banfield J.F."/>
        </authorList>
    </citation>
    <scope>NUCLEOTIDE SEQUENCE [LARGE SCALE GENOMIC DNA]</scope>
</reference>
<name>A0A2H0UJX3_9BACT</name>
<evidence type="ECO:0000313" key="5">
    <source>
        <dbReference type="Proteomes" id="UP000229526"/>
    </source>
</evidence>
<evidence type="ECO:0000256" key="1">
    <source>
        <dbReference type="ARBA" id="ARBA00022679"/>
    </source>
</evidence>
<organism evidence="4 5">
    <name type="scientific">Candidatus Harrisonbacteria bacterium CG10_big_fil_rev_8_21_14_0_10_49_15</name>
    <dbReference type="NCBI Taxonomy" id="1974587"/>
    <lineage>
        <taxon>Bacteria</taxon>
        <taxon>Candidatus Harrisoniibacteriota</taxon>
    </lineage>
</organism>
<dbReference type="Proteomes" id="UP000229526">
    <property type="component" value="Unassembled WGS sequence"/>
</dbReference>
<proteinExistence type="predicted"/>
<protein>
    <recommendedName>
        <fullName evidence="3">Carbohydrate kinase PfkB domain-containing protein</fullName>
    </recommendedName>
</protein>
<evidence type="ECO:0000259" key="3">
    <source>
        <dbReference type="Pfam" id="PF00294"/>
    </source>
</evidence>
<dbReference type="Pfam" id="PF00294">
    <property type="entry name" value="PfkB"/>
    <property type="match status" value="1"/>
</dbReference>
<accession>A0A2H0UJX3</accession>
<dbReference type="Gene3D" id="3.40.1190.20">
    <property type="match status" value="1"/>
</dbReference>
<evidence type="ECO:0000256" key="2">
    <source>
        <dbReference type="ARBA" id="ARBA00022777"/>
    </source>
</evidence>
<dbReference type="InterPro" id="IPR002139">
    <property type="entry name" value="Ribo/fructo_kinase"/>
</dbReference>
<dbReference type="AlphaFoldDB" id="A0A2H0UJX3"/>
<dbReference type="PANTHER" id="PTHR10584:SF166">
    <property type="entry name" value="RIBOKINASE"/>
    <property type="match status" value="1"/>
</dbReference>
<keyword evidence="1" id="KW-0808">Transferase</keyword>
<dbReference type="SUPFAM" id="SSF53613">
    <property type="entry name" value="Ribokinase-like"/>
    <property type="match status" value="1"/>
</dbReference>
<dbReference type="InterPro" id="IPR029056">
    <property type="entry name" value="Ribokinase-like"/>
</dbReference>
<dbReference type="InterPro" id="IPR011611">
    <property type="entry name" value="PfkB_dom"/>
</dbReference>
<dbReference type="GO" id="GO:0016301">
    <property type="term" value="F:kinase activity"/>
    <property type="evidence" value="ECO:0007669"/>
    <property type="project" value="UniProtKB-KW"/>
</dbReference>
<dbReference type="EMBL" id="PFBD01000028">
    <property type="protein sequence ID" value="PIR86708.1"/>
    <property type="molecule type" value="Genomic_DNA"/>
</dbReference>
<sequence length="341" mass="36806">MYDVITVGTATRDVFLQAQGIKTLKDPEHLKSLGFEEGEAKCFAMGAKIDIDQPIFGIGGGATNAAVTFSRQGFKTAAVISIGSDQNGAEVKESLKNESIEPHISYSEDHGTGYSTLLLTPDGERTVLVYRGASNDLDLNQVPLSEFDTRWVYIVPSAIPFQEIAKIVDYLKAKGVKVAMNPSGFYLKMGAQKLSSILNKLDVVTMNRSEAASLTGVSYDDEAELFKVLNELVPGIIVMSEGPKGVLVANGGLRLRAGVFQEEKIADRTGAGDAFGSGFVASLAKITDKNHLWSEEDLREAIRLGSANATSVVEKITAQAGILTAEQYQDPRWQNLEIKPI</sequence>
<dbReference type="PANTHER" id="PTHR10584">
    <property type="entry name" value="SUGAR KINASE"/>
    <property type="match status" value="1"/>
</dbReference>
<evidence type="ECO:0000313" key="4">
    <source>
        <dbReference type="EMBL" id="PIR86708.1"/>
    </source>
</evidence>
<comment type="caution">
    <text evidence="4">The sequence shown here is derived from an EMBL/GenBank/DDBJ whole genome shotgun (WGS) entry which is preliminary data.</text>
</comment>